<dbReference type="Pfam" id="PF04389">
    <property type="entry name" value="Peptidase_M28"/>
    <property type="match status" value="1"/>
</dbReference>
<dbReference type="GO" id="GO:0016603">
    <property type="term" value="F:glutaminyl-peptide cyclotransferase activity"/>
    <property type="evidence" value="ECO:0007669"/>
    <property type="project" value="TreeGrafter"/>
</dbReference>
<organism evidence="4 5">
    <name type="scientific">Porphyromonas loveana</name>
    <dbReference type="NCBI Taxonomy" id="1884669"/>
    <lineage>
        <taxon>Bacteria</taxon>
        <taxon>Pseudomonadati</taxon>
        <taxon>Bacteroidota</taxon>
        <taxon>Bacteroidia</taxon>
        <taxon>Bacteroidales</taxon>
        <taxon>Porphyromonadaceae</taxon>
        <taxon>Porphyromonas</taxon>
    </lineage>
</organism>
<evidence type="ECO:0000256" key="2">
    <source>
        <dbReference type="ARBA" id="ARBA00023315"/>
    </source>
</evidence>
<keyword evidence="1" id="KW-0808">Transferase</keyword>
<dbReference type="InterPro" id="IPR040234">
    <property type="entry name" value="QC/QCL"/>
</dbReference>
<evidence type="ECO:0000313" key="5">
    <source>
        <dbReference type="Proteomes" id="UP000245462"/>
    </source>
</evidence>
<keyword evidence="5" id="KW-1185">Reference proteome</keyword>
<dbReference type="AlphaFoldDB" id="A0A2U1F168"/>
<evidence type="ECO:0000259" key="3">
    <source>
        <dbReference type="Pfam" id="PF04389"/>
    </source>
</evidence>
<dbReference type="SUPFAM" id="SSF53187">
    <property type="entry name" value="Zn-dependent exopeptidases"/>
    <property type="match status" value="1"/>
</dbReference>
<dbReference type="Proteomes" id="UP000245462">
    <property type="component" value="Unassembled WGS sequence"/>
</dbReference>
<keyword evidence="2" id="KW-0012">Acyltransferase</keyword>
<dbReference type="GO" id="GO:0008270">
    <property type="term" value="F:zinc ion binding"/>
    <property type="evidence" value="ECO:0007669"/>
    <property type="project" value="TreeGrafter"/>
</dbReference>
<protein>
    <submittedName>
        <fullName evidence="4">Peptidase M28-like protein</fullName>
    </submittedName>
</protein>
<evidence type="ECO:0000256" key="1">
    <source>
        <dbReference type="ARBA" id="ARBA00022679"/>
    </source>
</evidence>
<dbReference type="PANTHER" id="PTHR12283:SF6">
    <property type="entry name" value="GLUTAMINYL-PEPTIDE CYCLOTRANSFERASE-RELATED"/>
    <property type="match status" value="1"/>
</dbReference>
<dbReference type="EMBL" id="QEKY01000024">
    <property type="protein sequence ID" value="PVZ05908.1"/>
    <property type="molecule type" value="Genomic_DNA"/>
</dbReference>
<dbReference type="InterPro" id="IPR007484">
    <property type="entry name" value="Peptidase_M28"/>
</dbReference>
<comment type="caution">
    <text evidence="4">The sequence shown here is derived from an EMBL/GenBank/DDBJ whole genome shotgun (WGS) entry which is preliminary data.</text>
</comment>
<reference evidence="4 5" key="1">
    <citation type="submission" date="2018-04" db="EMBL/GenBank/DDBJ databases">
        <title>Genomic Encyclopedia of Type Strains, Phase IV (KMG-IV): sequencing the most valuable type-strain genomes for metagenomic binning, comparative biology and taxonomic classification.</title>
        <authorList>
            <person name="Goeker M."/>
        </authorList>
    </citation>
    <scope>NUCLEOTIDE SEQUENCE [LARGE SCALE GENOMIC DNA]</scope>
    <source>
        <strain evidence="4 5">DSM 28520</strain>
    </source>
</reference>
<accession>A0A2U1F168</accession>
<evidence type="ECO:0000313" key="4">
    <source>
        <dbReference type="EMBL" id="PVZ05908.1"/>
    </source>
</evidence>
<feature type="domain" description="Peptidase M28" evidence="3">
    <location>
        <begin position="137"/>
        <end position="354"/>
    </location>
</feature>
<proteinExistence type="predicted"/>
<sequence length="364" mass="39842">MAYKHGMAGRSDEWVFVKIPHLCPHIIIGIVIMKKQILAGAAIILSAALTACNGNKAQTEETETQQTETVAADLFSADSAYAYVQRQVDFGPRIPGTDAHKACGDWLAATLRSYGATVLEQRAEVKAYTGEMLPMRNIIASYNPEASQRILLMAHWDTRPFSDEDPNSAMHTKTFDGADDGGSGVGVLLEIARTLGQRDSIGIGVDLVLFDTEDYGTSGNDESWCLGSQYWSKNPLPAGYKATAGILLDMVGSKGATFYWEYFSKRYAPGILSEVWQLAVEMGYGSYYIQADGGALTDDHLPVIRNLGIPCINIVNYSPKNKHGFGDYWHTQNDNMDNIDKATLDAVGETLLRYLDTRATASVQ</sequence>
<name>A0A2U1F168_9PORP</name>
<dbReference type="PANTHER" id="PTHR12283">
    <property type="entry name" value="GLUTAMINYL-PEPTIDE CYCLOTRANSFERASE"/>
    <property type="match status" value="1"/>
</dbReference>
<dbReference type="Gene3D" id="3.40.630.10">
    <property type="entry name" value="Zn peptidases"/>
    <property type="match status" value="1"/>
</dbReference>
<gene>
    <name evidence="4" type="ORF">C7382_12415</name>
</gene>